<dbReference type="InterPro" id="IPR045515">
    <property type="entry name" value="DUF6440"/>
</dbReference>
<gene>
    <name evidence="2" type="ORF">H9838_00675</name>
</gene>
<comment type="caution">
    <text evidence="2">The sequence shown here is derived from an EMBL/GenBank/DDBJ whole genome shotgun (WGS) entry which is preliminary data.</text>
</comment>
<proteinExistence type="predicted"/>
<sequence length="65" mass="7063">MFEKRKERFTVKSSESFRGGDLSVLVDGQTGVQYLDFVGMGCSSIIPLLDRDGKPLVEPGPAGED</sequence>
<evidence type="ECO:0000259" key="1">
    <source>
        <dbReference type="Pfam" id="PF20037"/>
    </source>
</evidence>
<organism evidence="2 3">
    <name type="scientific">Candidatus Acutalibacter pullistercoris</name>
    <dbReference type="NCBI Taxonomy" id="2838418"/>
    <lineage>
        <taxon>Bacteria</taxon>
        <taxon>Bacillati</taxon>
        <taxon>Bacillota</taxon>
        <taxon>Clostridia</taxon>
        <taxon>Eubacteriales</taxon>
        <taxon>Acutalibacteraceae</taxon>
        <taxon>Acutalibacter</taxon>
    </lineage>
</organism>
<reference evidence="2" key="2">
    <citation type="submission" date="2021-04" db="EMBL/GenBank/DDBJ databases">
        <authorList>
            <person name="Gilroy R."/>
        </authorList>
    </citation>
    <scope>NUCLEOTIDE SEQUENCE</scope>
    <source>
        <strain evidence="2">1282</strain>
    </source>
</reference>
<protein>
    <recommendedName>
        <fullName evidence="1">DUF6440 domain-containing protein</fullName>
    </recommendedName>
</protein>
<evidence type="ECO:0000313" key="3">
    <source>
        <dbReference type="Proteomes" id="UP000823915"/>
    </source>
</evidence>
<feature type="domain" description="DUF6440" evidence="1">
    <location>
        <begin position="8"/>
        <end position="57"/>
    </location>
</feature>
<dbReference type="Proteomes" id="UP000823915">
    <property type="component" value="Unassembled WGS sequence"/>
</dbReference>
<name>A0A9D1YAP4_9FIRM</name>
<accession>A0A9D1YAP4</accession>
<dbReference type="EMBL" id="DXDU01000010">
    <property type="protein sequence ID" value="HIY25671.1"/>
    <property type="molecule type" value="Genomic_DNA"/>
</dbReference>
<dbReference type="AlphaFoldDB" id="A0A9D1YAP4"/>
<dbReference type="Pfam" id="PF20037">
    <property type="entry name" value="DUF6440"/>
    <property type="match status" value="1"/>
</dbReference>
<evidence type="ECO:0000313" key="2">
    <source>
        <dbReference type="EMBL" id="HIY25671.1"/>
    </source>
</evidence>
<reference evidence="2" key="1">
    <citation type="journal article" date="2021" name="PeerJ">
        <title>Extensive microbial diversity within the chicken gut microbiome revealed by metagenomics and culture.</title>
        <authorList>
            <person name="Gilroy R."/>
            <person name="Ravi A."/>
            <person name="Getino M."/>
            <person name="Pursley I."/>
            <person name="Horton D.L."/>
            <person name="Alikhan N.F."/>
            <person name="Baker D."/>
            <person name="Gharbi K."/>
            <person name="Hall N."/>
            <person name="Watson M."/>
            <person name="Adriaenssens E.M."/>
            <person name="Foster-Nyarko E."/>
            <person name="Jarju S."/>
            <person name="Secka A."/>
            <person name="Antonio M."/>
            <person name="Oren A."/>
            <person name="Chaudhuri R.R."/>
            <person name="La Ragione R."/>
            <person name="Hildebrand F."/>
            <person name="Pallen M.J."/>
        </authorList>
    </citation>
    <scope>NUCLEOTIDE SEQUENCE</scope>
    <source>
        <strain evidence="2">1282</strain>
    </source>
</reference>